<gene>
    <name evidence="5" type="primary">mmsA</name>
    <name evidence="5" type="ORF">FGG12_13330</name>
</gene>
<dbReference type="RefSeq" id="WP_144198153.1">
    <property type="nucleotide sequence ID" value="NZ_CP043441.1"/>
</dbReference>
<dbReference type="NCBIfam" id="TIGR01722">
    <property type="entry name" value="MMSDH"/>
    <property type="match status" value="1"/>
</dbReference>
<keyword evidence="6" id="KW-1185">Reference proteome</keyword>
<dbReference type="PANTHER" id="PTHR43866:SF4">
    <property type="entry name" value="MALONATE-SEMIALDEHYDE DEHYDROGENASE"/>
    <property type="match status" value="1"/>
</dbReference>
<dbReference type="Proteomes" id="UP000318943">
    <property type="component" value="Unassembled WGS sequence"/>
</dbReference>
<keyword evidence="3" id="KW-0520">NAD</keyword>
<reference evidence="5 6" key="1">
    <citation type="submission" date="2019-05" db="EMBL/GenBank/DDBJ databases">
        <title>Whole genome sequence analysis of Cupriavidus campinensis S14E4C strain.</title>
        <authorList>
            <person name="Abbaszade G."/>
            <person name="Szabo A."/>
            <person name="Toumi M."/>
            <person name="Toth E."/>
        </authorList>
    </citation>
    <scope>NUCLEOTIDE SEQUENCE [LARGE SCALE GENOMIC DNA]</scope>
    <source>
        <strain evidence="5 6">S14E4C</strain>
    </source>
</reference>
<feature type="domain" description="Aldehyde dehydrogenase" evidence="4">
    <location>
        <begin position="21"/>
        <end position="482"/>
    </location>
</feature>
<evidence type="ECO:0000259" key="4">
    <source>
        <dbReference type="Pfam" id="PF00171"/>
    </source>
</evidence>
<proteinExistence type="predicted"/>
<dbReference type="Gene3D" id="3.40.605.10">
    <property type="entry name" value="Aldehyde Dehydrogenase, Chain A, domain 1"/>
    <property type="match status" value="1"/>
</dbReference>
<dbReference type="InterPro" id="IPR016161">
    <property type="entry name" value="Ald_DH/histidinol_DH"/>
</dbReference>
<evidence type="ECO:0000256" key="2">
    <source>
        <dbReference type="ARBA" id="ARBA00023002"/>
    </source>
</evidence>
<dbReference type="InterPro" id="IPR016160">
    <property type="entry name" value="Ald_DH_CS_CYS"/>
</dbReference>
<comment type="caution">
    <text evidence="5">The sequence shown here is derived from an EMBL/GenBank/DDBJ whole genome shotgun (WGS) entry which is preliminary data.</text>
</comment>
<evidence type="ECO:0000313" key="5">
    <source>
        <dbReference type="EMBL" id="TSP12000.1"/>
    </source>
</evidence>
<dbReference type="EMBL" id="VCIZ01000007">
    <property type="protein sequence ID" value="TSP12000.1"/>
    <property type="molecule type" value="Genomic_DNA"/>
</dbReference>
<name>A0ABY3ELZ9_9BURK</name>
<dbReference type="GO" id="GO:0004491">
    <property type="term" value="F:methylmalonate-semialdehyde dehydrogenase (acylating, NAD) activity"/>
    <property type="evidence" value="ECO:0007669"/>
    <property type="project" value="UniProtKB-EC"/>
</dbReference>
<dbReference type="PANTHER" id="PTHR43866">
    <property type="entry name" value="MALONATE-SEMIALDEHYDE DEHYDROGENASE"/>
    <property type="match status" value="1"/>
</dbReference>
<evidence type="ECO:0000256" key="3">
    <source>
        <dbReference type="ARBA" id="ARBA00023027"/>
    </source>
</evidence>
<accession>A0ABY3ELZ9</accession>
<dbReference type="InterPro" id="IPR016163">
    <property type="entry name" value="Ald_DH_C"/>
</dbReference>
<dbReference type="Pfam" id="PF00171">
    <property type="entry name" value="Aldedh"/>
    <property type="match status" value="1"/>
</dbReference>
<evidence type="ECO:0000313" key="6">
    <source>
        <dbReference type="Proteomes" id="UP000318943"/>
    </source>
</evidence>
<dbReference type="EC" id="1.2.1.27" evidence="1"/>
<dbReference type="InterPro" id="IPR016162">
    <property type="entry name" value="Ald_DH_N"/>
</dbReference>
<dbReference type="SUPFAM" id="SSF53720">
    <property type="entry name" value="ALDH-like"/>
    <property type="match status" value="1"/>
</dbReference>
<protein>
    <recommendedName>
        <fullName evidence="1">methylmalonate-semialdehyde dehydrogenase (CoA acylating)</fullName>
        <ecNumber evidence="1">1.2.1.27</ecNumber>
    </recommendedName>
</protein>
<dbReference type="InterPro" id="IPR010061">
    <property type="entry name" value="MeMal-semiAld_DH"/>
</dbReference>
<dbReference type="PROSITE" id="PS00070">
    <property type="entry name" value="ALDEHYDE_DEHYDR_CYS"/>
    <property type="match status" value="1"/>
</dbReference>
<sequence length="512" mass="54328">MKVNSQAIRIQNHINGEWEDEVGGQYVPLRNPSTGQVIGEVPISSPETSRRAVAAAAAAFPAWKAMPLPKRMNYIHLMHQALKDNLEALAQAVAVDQGKHIAEARGEVGRVIEIVQMACAIPALIQGETIQGIANNINGRVIKAPIGVFCGVAPFNFPALVFGWFIPFAIGTGNTFVYKPSTESPLFMQKMMQLLVDIGLPKGVVNVVHGERETVEAWYDDDNVSGVCLVGSTPTAQAIAAGCGRNGKKTMLLGGAKNFLLAMEDAPMDLLIENVLMSGYGSAGQRCLAVSNIAVVPEIYDEFVERLVAASKGVRVGDATDPEVFMGPVISAKAKERIERYVDIGVAEGATLALDGRNPSVSEGNKEGYFVGPTIFTNVTPCMQIAREEIFGPVLSVIKIGCIDSALDAIRKHKLGNGACIFTQNTYYTEKFISEADVGMVGVNVGICAPHPYLPFGGIKGSLVGNNKVQGKDAIDFFTQNKVATVRIVEPGAKPAAAGNAGNGAVRSCVAS</sequence>
<keyword evidence="2 5" id="KW-0560">Oxidoreductase</keyword>
<dbReference type="InterPro" id="IPR015590">
    <property type="entry name" value="Aldehyde_DH_dom"/>
</dbReference>
<evidence type="ECO:0000256" key="1">
    <source>
        <dbReference type="ARBA" id="ARBA00013048"/>
    </source>
</evidence>
<dbReference type="Gene3D" id="3.40.309.10">
    <property type="entry name" value="Aldehyde Dehydrogenase, Chain A, domain 2"/>
    <property type="match status" value="1"/>
</dbReference>
<organism evidence="5 6">
    <name type="scientific">Cupriavidus campinensis</name>
    <dbReference type="NCBI Taxonomy" id="151783"/>
    <lineage>
        <taxon>Bacteria</taxon>
        <taxon>Pseudomonadati</taxon>
        <taxon>Pseudomonadota</taxon>
        <taxon>Betaproteobacteria</taxon>
        <taxon>Burkholderiales</taxon>
        <taxon>Burkholderiaceae</taxon>
        <taxon>Cupriavidus</taxon>
    </lineage>
</organism>